<dbReference type="PANTHER" id="PTHR43330:SF27">
    <property type="entry name" value="METHIONINE AMINOPEPTIDASE"/>
    <property type="match status" value="1"/>
</dbReference>
<evidence type="ECO:0000256" key="5">
    <source>
        <dbReference type="ARBA" id="ARBA00022801"/>
    </source>
</evidence>
<dbReference type="GO" id="GO:0070006">
    <property type="term" value="F:metalloaminopeptidase activity"/>
    <property type="evidence" value="ECO:0007669"/>
    <property type="project" value="UniProtKB-UniRule"/>
</dbReference>
<dbReference type="InterPro" id="IPR001714">
    <property type="entry name" value="Pept_M24_MAP"/>
</dbReference>
<dbReference type="Proteomes" id="UP000176568">
    <property type="component" value="Unassembled WGS sequence"/>
</dbReference>
<dbReference type="InterPro" id="IPR036005">
    <property type="entry name" value="Creatinase/aminopeptidase-like"/>
</dbReference>
<reference evidence="9 10" key="1">
    <citation type="journal article" date="2016" name="Nat. Commun.">
        <title>Thousands of microbial genomes shed light on interconnected biogeochemical processes in an aquifer system.</title>
        <authorList>
            <person name="Anantharaman K."/>
            <person name="Brown C.T."/>
            <person name="Hug L.A."/>
            <person name="Sharon I."/>
            <person name="Castelle C.J."/>
            <person name="Probst A.J."/>
            <person name="Thomas B.C."/>
            <person name="Singh A."/>
            <person name="Wilkins M.J."/>
            <person name="Karaoz U."/>
            <person name="Brodie E.L."/>
            <person name="Williams K.H."/>
            <person name="Hubbard S.S."/>
            <person name="Banfield J.F."/>
        </authorList>
    </citation>
    <scope>NUCLEOTIDE SEQUENCE [LARGE SCALE GENOMIC DNA]</scope>
</reference>
<feature type="binding site" evidence="6">
    <location>
        <position position="113"/>
    </location>
    <ligand>
        <name>a divalent metal cation</name>
        <dbReference type="ChEBI" id="CHEBI:60240"/>
        <label>1</label>
    </ligand>
</feature>
<dbReference type="CDD" id="cd01086">
    <property type="entry name" value="MetAP1"/>
    <property type="match status" value="1"/>
</dbReference>
<evidence type="ECO:0000256" key="1">
    <source>
        <dbReference type="ARBA" id="ARBA00002521"/>
    </source>
</evidence>
<organism evidence="9 10">
    <name type="scientific">Candidatus Adlerbacteria bacterium RIFOXYC1_FULL_48_26</name>
    <dbReference type="NCBI Taxonomy" id="1797247"/>
    <lineage>
        <taxon>Bacteria</taxon>
        <taxon>Candidatus Adleribacteriota</taxon>
    </lineage>
</organism>
<comment type="subunit">
    <text evidence="6">Monomer.</text>
</comment>
<evidence type="ECO:0000313" key="9">
    <source>
        <dbReference type="EMBL" id="OGC88182.1"/>
    </source>
</evidence>
<comment type="cofactor">
    <cofactor evidence="6">
        <name>Co(2+)</name>
        <dbReference type="ChEBI" id="CHEBI:48828"/>
    </cofactor>
    <cofactor evidence="6">
        <name>Zn(2+)</name>
        <dbReference type="ChEBI" id="CHEBI:29105"/>
    </cofactor>
    <cofactor evidence="6">
        <name>Mn(2+)</name>
        <dbReference type="ChEBI" id="CHEBI:29035"/>
    </cofactor>
    <cofactor evidence="6">
        <name>Fe(2+)</name>
        <dbReference type="ChEBI" id="CHEBI:29033"/>
    </cofactor>
    <text evidence="6">Binds 2 divalent metal cations per subunit. Has a high-affinity and a low affinity metal-binding site. The true nature of the physiological cofactor is under debate. The enzyme is active with cobalt, zinc, manganese or divalent iron ions. Most likely, methionine aminopeptidases function as mononuclear Fe(2+)-metalloproteases under physiological conditions, and the catalytically relevant metal-binding site has been assigned to the histidine-containing high-affinity site.</text>
</comment>
<feature type="binding site" evidence="6">
    <location>
        <position position="102"/>
    </location>
    <ligand>
        <name>a divalent metal cation</name>
        <dbReference type="ChEBI" id="CHEBI:60240"/>
        <label>1</label>
    </ligand>
</feature>
<dbReference type="InterPro" id="IPR000994">
    <property type="entry name" value="Pept_M24"/>
</dbReference>
<dbReference type="Gene3D" id="3.90.230.10">
    <property type="entry name" value="Creatinase/methionine aminopeptidase superfamily"/>
    <property type="match status" value="1"/>
</dbReference>
<dbReference type="GO" id="GO:0046872">
    <property type="term" value="F:metal ion binding"/>
    <property type="evidence" value="ECO:0007669"/>
    <property type="project" value="UniProtKB-UniRule"/>
</dbReference>
<feature type="binding site" evidence="6">
    <location>
        <position position="183"/>
    </location>
    <ligand>
        <name>substrate</name>
    </ligand>
</feature>
<comment type="similarity">
    <text evidence="6">Belongs to the peptidase M24A family. Methionine aminopeptidase type 1 subfamily.</text>
</comment>
<comment type="caution">
    <text evidence="9">The sequence shown here is derived from an EMBL/GenBank/DDBJ whole genome shotgun (WGS) entry which is preliminary data.</text>
</comment>
<keyword evidence="3 6" id="KW-0645">Protease</keyword>
<feature type="domain" description="Peptidase M24" evidence="8">
    <location>
        <begin position="12"/>
        <end position="247"/>
    </location>
</feature>
<feature type="binding site" evidence="6">
    <location>
        <position position="240"/>
    </location>
    <ligand>
        <name>a divalent metal cation</name>
        <dbReference type="ChEBI" id="CHEBI:60240"/>
        <label>1</label>
    </ligand>
</feature>
<evidence type="ECO:0000313" key="10">
    <source>
        <dbReference type="Proteomes" id="UP000176568"/>
    </source>
</evidence>
<dbReference type="GO" id="GO:0004239">
    <property type="term" value="F:initiator methionyl aminopeptidase activity"/>
    <property type="evidence" value="ECO:0007669"/>
    <property type="project" value="UniProtKB-UniRule"/>
</dbReference>
<dbReference type="GO" id="GO:0005829">
    <property type="term" value="C:cytosol"/>
    <property type="evidence" value="ECO:0007669"/>
    <property type="project" value="TreeGrafter"/>
</dbReference>
<comment type="catalytic activity">
    <reaction evidence="6 7">
        <text>Release of N-terminal amino acids, preferentially methionine, from peptides and arylamides.</text>
        <dbReference type="EC" id="3.4.11.18"/>
    </reaction>
</comment>
<dbReference type="InterPro" id="IPR002467">
    <property type="entry name" value="Pept_M24A_MAP1"/>
</dbReference>
<evidence type="ECO:0000256" key="7">
    <source>
        <dbReference type="RuleBase" id="RU003653"/>
    </source>
</evidence>
<dbReference type="AlphaFoldDB" id="A0A1F4Y2K2"/>
<evidence type="ECO:0000256" key="2">
    <source>
        <dbReference type="ARBA" id="ARBA00022438"/>
    </source>
</evidence>
<sequence length="257" mass="27307">MYMIVKTQEDIENLRISGKILSDVLKEIIQLVKPGVTSAELDLVAEKGIRDRGGVPAFLNYKPKGAAFPYPAALCVTINDEVAHGIPSEDRVIKEGDIVSLDLGVSYNGYVTDSALACIAGEGDEDSKRLLEASREALNVAVAALKAGAHAEDAGAEVEIIAKKYNVAIVEDLGGHGVGQSVHEKPYISNVGTKGKGEILPAGMVLAIEPHLTLGKGDIVLEDDQWTYSTADGSRAAHFEQTIMLTENGCEILTPLL</sequence>
<protein>
    <recommendedName>
        <fullName evidence="6 7">Methionine aminopeptidase</fullName>
        <shortName evidence="6">MAP</shortName>
        <shortName evidence="6">MetAP</shortName>
        <ecNumber evidence="6 7">3.4.11.18</ecNumber>
    </recommendedName>
    <alternativeName>
        <fullName evidence="6">Peptidase M</fullName>
    </alternativeName>
</protein>
<dbReference type="PRINTS" id="PR00599">
    <property type="entry name" value="MAPEPTIDASE"/>
</dbReference>
<accession>A0A1F4Y2K2</accession>
<dbReference type="HAMAP" id="MF_01974">
    <property type="entry name" value="MetAP_1"/>
    <property type="match status" value="1"/>
</dbReference>
<dbReference type="NCBIfam" id="TIGR00500">
    <property type="entry name" value="met_pdase_I"/>
    <property type="match status" value="1"/>
</dbReference>
<dbReference type="EC" id="3.4.11.18" evidence="6 7"/>
<dbReference type="PANTHER" id="PTHR43330">
    <property type="entry name" value="METHIONINE AMINOPEPTIDASE"/>
    <property type="match status" value="1"/>
</dbReference>
<proteinExistence type="inferred from homology"/>
<keyword evidence="2 6" id="KW-0031">Aminopeptidase</keyword>
<feature type="binding site" evidence="6">
    <location>
        <position position="209"/>
    </location>
    <ligand>
        <name>a divalent metal cation</name>
        <dbReference type="ChEBI" id="CHEBI:60240"/>
        <label>2</label>
        <note>catalytic</note>
    </ligand>
</feature>
<dbReference type="STRING" id="1797247.A2419_00015"/>
<feature type="binding site" evidence="6">
    <location>
        <position position="176"/>
    </location>
    <ligand>
        <name>a divalent metal cation</name>
        <dbReference type="ChEBI" id="CHEBI:60240"/>
        <label>2</label>
        <note>catalytic</note>
    </ligand>
</feature>
<feature type="binding site" evidence="6">
    <location>
        <position position="113"/>
    </location>
    <ligand>
        <name>a divalent metal cation</name>
        <dbReference type="ChEBI" id="CHEBI:60240"/>
        <label>2</label>
        <note>catalytic</note>
    </ligand>
</feature>
<keyword evidence="5 6" id="KW-0378">Hydrolase</keyword>
<name>A0A1F4Y2K2_9BACT</name>
<evidence type="ECO:0000256" key="4">
    <source>
        <dbReference type="ARBA" id="ARBA00022723"/>
    </source>
</evidence>
<feature type="binding site" evidence="6">
    <location>
        <position position="240"/>
    </location>
    <ligand>
        <name>a divalent metal cation</name>
        <dbReference type="ChEBI" id="CHEBI:60240"/>
        <label>2</label>
        <note>catalytic</note>
    </ligand>
</feature>
<evidence type="ECO:0000259" key="8">
    <source>
        <dbReference type="Pfam" id="PF00557"/>
    </source>
</evidence>
<evidence type="ECO:0000256" key="3">
    <source>
        <dbReference type="ARBA" id="ARBA00022670"/>
    </source>
</evidence>
<keyword evidence="4 6" id="KW-0479">Metal-binding</keyword>
<feature type="binding site" evidence="6">
    <location>
        <position position="84"/>
    </location>
    <ligand>
        <name>substrate</name>
    </ligand>
</feature>
<dbReference type="EMBL" id="MEXB01000011">
    <property type="protein sequence ID" value="OGC88182.1"/>
    <property type="molecule type" value="Genomic_DNA"/>
</dbReference>
<dbReference type="SUPFAM" id="SSF55920">
    <property type="entry name" value="Creatinase/aminopeptidase"/>
    <property type="match status" value="1"/>
</dbReference>
<comment type="function">
    <text evidence="1 6">Removes the N-terminal methionine from nascent proteins. The N-terminal methionine is often cleaved when the second residue in the primary sequence is small and uncharged (Met-Ala-, Cys, Gly, Pro, Ser, Thr, or Val). Requires deformylation of the N(alpha)-formylated initiator methionine before it can be hydrolyzed.</text>
</comment>
<dbReference type="Pfam" id="PF00557">
    <property type="entry name" value="Peptidase_M24"/>
    <property type="match status" value="1"/>
</dbReference>
<dbReference type="GO" id="GO:0006508">
    <property type="term" value="P:proteolysis"/>
    <property type="evidence" value="ECO:0007669"/>
    <property type="project" value="UniProtKB-KW"/>
</dbReference>
<gene>
    <name evidence="6" type="primary">map</name>
    <name evidence="9" type="ORF">A2419_00015</name>
</gene>
<evidence type="ECO:0000256" key="6">
    <source>
        <dbReference type="HAMAP-Rule" id="MF_01974"/>
    </source>
</evidence>